<keyword evidence="2" id="KW-1185">Reference proteome</keyword>
<dbReference type="AlphaFoldDB" id="A0AAD7GX02"/>
<feature type="non-terminal residue" evidence="1">
    <location>
        <position position="1"/>
    </location>
</feature>
<feature type="non-terminal residue" evidence="1">
    <location>
        <position position="142"/>
    </location>
</feature>
<name>A0AAD7GX02_9AGAR</name>
<accession>A0AAD7GX02</accession>
<protein>
    <submittedName>
        <fullName evidence="1">Uncharacterized protein</fullName>
    </submittedName>
</protein>
<comment type="caution">
    <text evidence="1">The sequence shown here is derived from an EMBL/GenBank/DDBJ whole genome shotgun (WGS) entry which is preliminary data.</text>
</comment>
<reference evidence="1" key="1">
    <citation type="submission" date="2023-03" db="EMBL/GenBank/DDBJ databases">
        <title>Massive genome expansion in bonnet fungi (Mycena s.s.) driven by repeated elements and novel gene families across ecological guilds.</title>
        <authorList>
            <consortium name="Lawrence Berkeley National Laboratory"/>
            <person name="Harder C.B."/>
            <person name="Miyauchi S."/>
            <person name="Viragh M."/>
            <person name="Kuo A."/>
            <person name="Thoen E."/>
            <person name="Andreopoulos B."/>
            <person name="Lu D."/>
            <person name="Skrede I."/>
            <person name="Drula E."/>
            <person name="Henrissat B."/>
            <person name="Morin E."/>
            <person name="Kohler A."/>
            <person name="Barry K."/>
            <person name="LaButti K."/>
            <person name="Morin E."/>
            <person name="Salamov A."/>
            <person name="Lipzen A."/>
            <person name="Mereny Z."/>
            <person name="Hegedus B."/>
            <person name="Baldrian P."/>
            <person name="Stursova M."/>
            <person name="Weitz H."/>
            <person name="Taylor A."/>
            <person name="Grigoriev I.V."/>
            <person name="Nagy L.G."/>
            <person name="Martin F."/>
            <person name="Kauserud H."/>
        </authorList>
    </citation>
    <scope>NUCLEOTIDE SEQUENCE</scope>
    <source>
        <strain evidence="1">CBHHK182m</strain>
    </source>
</reference>
<proteinExistence type="predicted"/>
<organism evidence="1 2">
    <name type="scientific">Mycena metata</name>
    <dbReference type="NCBI Taxonomy" id="1033252"/>
    <lineage>
        <taxon>Eukaryota</taxon>
        <taxon>Fungi</taxon>
        <taxon>Dikarya</taxon>
        <taxon>Basidiomycota</taxon>
        <taxon>Agaricomycotina</taxon>
        <taxon>Agaricomycetes</taxon>
        <taxon>Agaricomycetidae</taxon>
        <taxon>Agaricales</taxon>
        <taxon>Marasmiineae</taxon>
        <taxon>Mycenaceae</taxon>
        <taxon>Mycena</taxon>
    </lineage>
</organism>
<evidence type="ECO:0000313" key="1">
    <source>
        <dbReference type="EMBL" id="KAJ7707069.1"/>
    </source>
</evidence>
<sequence>QGSFPYDLVSGKYNMRWDSFEDFEEWFQEEQNSRQYPGIATVLGNYKDKHNHELGNANLRFISISKETREYIAGLLRMKVSPDHILHLLHRSVYDNDDLFESDLDDSNVASRAEFIQLGNIRRIEKEIEAESVRLHPDDGLS</sequence>
<dbReference type="EMBL" id="JARKIB010000448">
    <property type="protein sequence ID" value="KAJ7707069.1"/>
    <property type="molecule type" value="Genomic_DNA"/>
</dbReference>
<gene>
    <name evidence="1" type="ORF">B0H16DRAFT_1241774</name>
</gene>
<dbReference type="Proteomes" id="UP001215598">
    <property type="component" value="Unassembled WGS sequence"/>
</dbReference>
<evidence type="ECO:0000313" key="2">
    <source>
        <dbReference type="Proteomes" id="UP001215598"/>
    </source>
</evidence>